<reference evidence="3" key="1">
    <citation type="journal article" date="2010" name="Genome Biol.">
        <title>Genome sequence of the necrotrophic plant pathogen Pythium ultimum reveals original pathogenicity mechanisms and effector repertoire.</title>
        <authorList>
            <person name="Levesque C.A."/>
            <person name="Brouwer H."/>
            <person name="Cano L."/>
            <person name="Hamilton J.P."/>
            <person name="Holt C."/>
            <person name="Huitema E."/>
            <person name="Raffaele S."/>
            <person name="Robideau G.P."/>
            <person name="Thines M."/>
            <person name="Win J."/>
            <person name="Zerillo M.M."/>
            <person name="Beakes G.W."/>
            <person name="Boore J.L."/>
            <person name="Busam D."/>
            <person name="Dumas B."/>
            <person name="Ferriera S."/>
            <person name="Fuerstenberg S.I."/>
            <person name="Gachon C.M."/>
            <person name="Gaulin E."/>
            <person name="Govers F."/>
            <person name="Grenville-Briggs L."/>
            <person name="Horner N."/>
            <person name="Hostetler J."/>
            <person name="Jiang R.H."/>
            <person name="Johnson J."/>
            <person name="Krajaejun T."/>
            <person name="Lin H."/>
            <person name="Meijer H.J."/>
            <person name="Moore B."/>
            <person name="Morris P."/>
            <person name="Phuntmart V."/>
            <person name="Puiu D."/>
            <person name="Shetty J."/>
            <person name="Stajich J.E."/>
            <person name="Tripathy S."/>
            <person name="Wawra S."/>
            <person name="van West P."/>
            <person name="Whitty B.R."/>
            <person name="Coutinho P.M."/>
            <person name="Henrissat B."/>
            <person name="Martin F."/>
            <person name="Thomas P.D."/>
            <person name="Tyler B.M."/>
            <person name="De Vries R.P."/>
            <person name="Kamoun S."/>
            <person name="Yandell M."/>
            <person name="Tisserat N."/>
            <person name="Buell C.R."/>
        </authorList>
    </citation>
    <scope>NUCLEOTIDE SEQUENCE</scope>
    <source>
        <strain evidence="3">DAOM:BR144</strain>
    </source>
</reference>
<dbReference type="HOGENOM" id="CLU_643248_0_0_1"/>
<feature type="compositionally biased region" description="Polar residues" evidence="1">
    <location>
        <begin position="268"/>
        <end position="290"/>
    </location>
</feature>
<dbReference type="Proteomes" id="UP000019132">
    <property type="component" value="Unassembled WGS sequence"/>
</dbReference>
<protein>
    <submittedName>
        <fullName evidence="2">Uncharacterized protein</fullName>
    </submittedName>
</protein>
<accession>K3WRI9</accession>
<dbReference type="STRING" id="431595.K3WRI9"/>
<dbReference type="eggNOG" id="KOG4177">
    <property type="taxonomic scope" value="Eukaryota"/>
</dbReference>
<reference evidence="2" key="3">
    <citation type="submission" date="2015-02" db="UniProtKB">
        <authorList>
            <consortium name="EnsemblProtists"/>
        </authorList>
    </citation>
    <scope>IDENTIFICATION</scope>
    <source>
        <strain evidence="2">DAOM BR144</strain>
    </source>
</reference>
<evidence type="ECO:0000256" key="1">
    <source>
        <dbReference type="SAM" id="MobiDB-lite"/>
    </source>
</evidence>
<feature type="compositionally biased region" description="Acidic residues" evidence="1">
    <location>
        <begin position="295"/>
        <end position="314"/>
    </location>
</feature>
<proteinExistence type="predicted"/>
<sequence>MSWLQVYELSVPHYEIKNGKYVFALQLQRYSGDNNSSSRQDDRHGGCNAFVTAFQSYSQFRNLWKELLRATKPSPASTTYSTLSSDGKAAFARRNRHTRQCMRSMPPADSGSASLRGTTVSAVPRSSSMLPSLSSTASAPVPTTVTLAPGACPCSNSCCPFTRLYLMLKCYPFPPKMVLKRNSLTILEARRHALEQFVINVREFFIGFPRSFLHSVDSNEHCRVLNLFATFIGFNEELRSMAINRSPLLVAAWKADMLLNRDQRPVPRTSSSYNSEHNNLHGSEQFTTSGPCDGHEDDEQEYDGDDDDDDEDDTSEHLTEYQIPTVYIPSLRTLPEDTTAAHEEYHELAIYGRDHAITDDEVASTDTEGDEISRKYRGSSVYILGATQAPRRTQPSLPKLQIRSAKVKTLGSFLTFATICLLSSATS</sequence>
<dbReference type="InParanoid" id="K3WRI9"/>
<name>K3WRI9_GLOUD</name>
<evidence type="ECO:0000313" key="2">
    <source>
        <dbReference type="EnsemblProtists" id="PYU1_T007583"/>
    </source>
</evidence>
<evidence type="ECO:0000313" key="3">
    <source>
        <dbReference type="Proteomes" id="UP000019132"/>
    </source>
</evidence>
<keyword evidence="3" id="KW-1185">Reference proteome</keyword>
<feature type="region of interest" description="Disordered" evidence="1">
    <location>
        <begin position="264"/>
        <end position="321"/>
    </location>
</feature>
<dbReference type="EnsemblProtists" id="PYU1_T007583">
    <property type="protein sequence ID" value="PYU1_T007583"/>
    <property type="gene ID" value="PYU1_G007567"/>
</dbReference>
<reference evidence="3" key="2">
    <citation type="submission" date="2010-04" db="EMBL/GenBank/DDBJ databases">
        <authorList>
            <person name="Buell R."/>
            <person name="Hamilton J."/>
            <person name="Hostetler J."/>
        </authorList>
    </citation>
    <scope>NUCLEOTIDE SEQUENCE [LARGE SCALE GENOMIC DNA]</scope>
    <source>
        <strain evidence="3">DAOM:BR144</strain>
    </source>
</reference>
<dbReference type="EMBL" id="GL376585">
    <property type="status" value="NOT_ANNOTATED_CDS"/>
    <property type="molecule type" value="Genomic_DNA"/>
</dbReference>
<dbReference type="VEuPathDB" id="FungiDB:PYU1_G007567"/>
<organism evidence="2 3">
    <name type="scientific">Globisporangium ultimum (strain ATCC 200006 / CBS 805.95 / DAOM BR144)</name>
    <name type="common">Pythium ultimum</name>
    <dbReference type="NCBI Taxonomy" id="431595"/>
    <lineage>
        <taxon>Eukaryota</taxon>
        <taxon>Sar</taxon>
        <taxon>Stramenopiles</taxon>
        <taxon>Oomycota</taxon>
        <taxon>Peronosporomycetes</taxon>
        <taxon>Pythiales</taxon>
        <taxon>Pythiaceae</taxon>
        <taxon>Globisporangium</taxon>
    </lineage>
</organism>
<dbReference type="AlphaFoldDB" id="K3WRI9"/>